<dbReference type="Gene3D" id="3.40.50.150">
    <property type="entry name" value="Vaccinia Virus protein VP39"/>
    <property type="match status" value="1"/>
</dbReference>
<gene>
    <name evidence="1" type="ORF">NCCP691_03910</name>
</gene>
<accession>A0ABQ4Q043</accession>
<dbReference type="InterPro" id="IPR029063">
    <property type="entry name" value="SAM-dependent_MTases_sf"/>
</dbReference>
<sequence>MSKLFSEACERNRGPILDVLQRHLGSARSVLEIGSGTGQHAVHFAAAMPGLVWQTSDLSANHPSILAWIADAGLSSLPPPLALDVAAGPWPDAAFDAVFTANTCHIMAWEEVEAMFDGVARVLGPRGTLCIYGPFNYRGAFTSDSNARFDAMLRERAPHMGIRDFEAVDMLARRRGLMLVEDCEMPANNRLLVWRRT</sequence>
<protein>
    <recommendedName>
        <fullName evidence="3">Methylase</fullName>
    </recommendedName>
</protein>
<evidence type="ECO:0000313" key="1">
    <source>
        <dbReference type="EMBL" id="GIZ50377.1"/>
    </source>
</evidence>
<dbReference type="CDD" id="cd02440">
    <property type="entry name" value="AdoMet_MTases"/>
    <property type="match status" value="1"/>
</dbReference>
<comment type="caution">
    <text evidence="1">The sequence shown here is derived from an EMBL/GenBank/DDBJ whole genome shotgun (WGS) entry which is preliminary data.</text>
</comment>
<reference evidence="1 2" key="1">
    <citation type="journal article" date="2022" name="Int. J. Syst. Evol. Microbiol.">
        <title>Noviherbaspirillum aridicola sp. nov., isolated from an arid soil in Pakistan.</title>
        <authorList>
            <person name="Khan I.U."/>
            <person name="Saqib M."/>
            <person name="Amin A."/>
            <person name="Hussain F."/>
            <person name="Li L."/>
            <person name="Liu Y.H."/>
            <person name="Fang B.Z."/>
            <person name="Ahmed I."/>
            <person name="Li W.J."/>
        </authorList>
    </citation>
    <scope>NUCLEOTIDE SEQUENCE [LARGE SCALE GENOMIC DNA]</scope>
    <source>
        <strain evidence="1 2">NCCP-691</strain>
    </source>
</reference>
<dbReference type="Pfam" id="PF06080">
    <property type="entry name" value="DUF938"/>
    <property type="match status" value="1"/>
</dbReference>
<organism evidence="1 2">
    <name type="scientific">Noviherbaspirillum aridicola</name>
    <dbReference type="NCBI Taxonomy" id="2849687"/>
    <lineage>
        <taxon>Bacteria</taxon>
        <taxon>Pseudomonadati</taxon>
        <taxon>Pseudomonadota</taxon>
        <taxon>Betaproteobacteria</taxon>
        <taxon>Burkholderiales</taxon>
        <taxon>Oxalobacteraceae</taxon>
        <taxon>Noviherbaspirillum</taxon>
    </lineage>
</organism>
<name>A0ABQ4Q043_9BURK</name>
<evidence type="ECO:0008006" key="3">
    <source>
        <dbReference type="Google" id="ProtNLM"/>
    </source>
</evidence>
<dbReference type="RefSeq" id="WP_220806563.1">
    <property type="nucleotide sequence ID" value="NZ_BPMK01000002.1"/>
</dbReference>
<keyword evidence="2" id="KW-1185">Reference proteome</keyword>
<dbReference type="PANTHER" id="PTHR20974">
    <property type="entry name" value="UPF0585 PROTEIN CG18661"/>
    <property type="match status" value="1"/>
</dbReference>
<dbReference type="Proteomes" id="UP000887222">
    <property type="component" value="Unassembled WGS sequence"/>
</dbReference>
<dbReference type="InterPro" id="IPR010342">
    <property type="entry name" value="DUF938"/>
</dbReference>
<dbReference type="SUPFAM" id="SSF53335">
    <property type="entry name" value="S-adenosyl-L-methionine-dependent methyltransferases"/>
    <property type="match status" value="1"/>
</dbReference>
<evidence type="ECO:0000313" key="2">
    <source>
        <dbReference type="Proteomes" id="UP000887222"/>
    </source>
</evidence>
<dbReference type="EMBL" id="BPMK01000002">
    <property type="protein sequence ID" value="GIZ50377.1"/>
    <property type="molecule type" value="Genomic_DNA"/>
</dbReference>
<dbReference type="PANTHER" id="PTHR20974:SF0">
    <property type="entry name" value="UPF0585 PROTEIN CG18661"/>
    <property type="match status" value="1"/>
</dbReference>
<proteinExistence type="predicted"/>